<dbReference type="Proteomes" id="UP000233276">
    <property type="component" value="Chromosome"/>
</dbReference>
<sequence length="131" mass="14698">MSVGGVVPEDWTVHRREDGERLGWIRPDGDAWTAIDVLGRVVAASVDWLDAEDALERRGLAFLAEPWMLERGEGQPVRVRLVEVTPARIVVKVDDYGDMSRPHEGIVLPWPLPPQLRPPREGDPDGFTLSR</sequence>
<dbReference type="RefSeq" id="WP_101305396.1">
    <property type="nucleotide sequence ID" value="NZ_CP025299.1"/>
</dbReference>
<feature type="region of interest" description="Disordered" evidence="1">
    <location>
        <begin position="112"/>
        <end position="131"/>
    </location>
</feature>
<evidence type="ECO:0000256" key="1">
    <source>
        <dbReference type="SAM" id="MobiDB-lite"/>
    </source>
</evidence>
<dbReference type="KEGG" id="mhos:CXR34_02125"/>
<evidence type="ECO:0000313" key="2">
    <source>
        <dbReference type="EMBL" id="AUG28370.1"/>
    </source>
</evidence>
<gene>
    <name evidence="2" type="ORF">CXR34_02125</name>
</gene>
<reference evidence="2 3" key="1">
    <citation type="submission" date="2017-12" db="EMBL/GenBank/DDBJ databases">
        <title>Isolation and characterization of estrogens degradatiion strain Microbacterium hominis SJTG1.</title>
        <authorList>
            <person name="Xiong W."/>
            <person name="Yin C."/>
            <person name="Zheng D."/>
            <person name="Liang R."/>
        </authorList>
    </citation>
    <scope>NUCLEOTIDE SEQUENCE [LARGE SCALE GENOMIC DNA]</scope>
    <source>
        <strain evidence="2 3">SJTG1</strain>
    </source>
</reference>
<dbReference type="EMBL" id="CP025299">
    <property type="protein sequence ID" value="AUG28370.1"/>
    <property type="molecule type" value="Genomic_DNA"/>
</dbReference>
<protein>
    <submittedName>
        <fullName evidence="2">Uncharacterized protein</fullName>
    </submittedName>
</protein>
<accession>A0A2K9D3T3</accession>
<name>A0A2K9D3T3_9MICO</name>
<organism evidence="2 3">
    <name type="scientific">Microbacterium hominis</name>
    <dbReference type="NCBI Taxonomy" id="162426"/>
    <lineage>
        <taxon>Bacteria</taxon>
        <taxon>Bacillati</taxon>
        <taxon>Actinomycetota</taxon>
        <taxon>Actinomycetes</taxon>
        <taxon>Micrococcales</taxon>
        <taxon>Microbacteriaceae</taxon>
        <taxon>Microbacterium</taxon>
    </lineage>
</organism>
<dbReference type="AlphaFoldDB" id="A0A2K9D3T3"/>
<proteinExistence type="predicted"/>
<evidence type="ECO:0000313" key="3">
    <source>
        <dbReference type="Proteomes" id="UP000233276"/>
    </source>
</evidence>